<feature type="compositionally biased region" description="Basic and acidic residues" evidence="1">
    <location>
        <begin position="1"/>
        <end position="15"/>
    </location>
</feature>
<dbReference type="EMBL" id="MTYI01000328">
    <property type="protein sequence ID" value="PNP44189.1"/>
    <property type="molecule type" value="Genomic_DNA"/>
</dbReference>
<comment type="caution">
    <text evidence="2">The sequence shown here is derived from an EMBL/GenBank/DDBJ whole genome shotgun (WGS) entry which is preliminary data.</text>
</comment>
<reference evidence="2 3" key="1">
    <citation type="submission" date="2017-02" db="EMBL/GenBank/DDBJ databases">
        <title>Genomes of Trichoderma spp. with biocontrol activity.</title>
        <authorList>
            <person name="Gardiner D."/>
            <person name="Kazan K."/>
            <person name="Vos C."/>
            <person name="Harvey P."/>
        </authorList>
    </citation>
    <scope>NUCLEOTIDE SEQUENCE [LARGE SCALE GENOMIC DNA]</scope>
    <source>
        <strain evidence="2 3">Tr1</strain>
    </source>
</reference>
<dbReference type="Proteomes" id="UP000236290">
    <property type="component" value="Unassembled WGS sequence"/>
</dbReference>
<evidence type="ECO:0000313" key="2">
    <source>
        <dbReference type="EMBL" id="PNP44189.1"/>
    </source>
</evidence>
<accession>A0A2K0TF83</accession>
<gene>
    <name evidence="2" type="ORF">THARTR1_11080</name>
</gene>
<name>A0A2K0TF83_TRIHA</name>
<evidence type="ECO:0000256" key="1">
    <source>
        <dbReference type="SAM" id="MobiDB-lite"/>
    </source>
</evidence>
<sequence>MEAPKPREAIRERAEAPGQLPMAESWRGVAEDLSRFIGSDG</sequence>
<proteinExistence type="predicted"/>
<evidence type="ECO:0000313" key="3">
    <source>
        <dbReference type="Proteomes" id="UP000236290"/>
    </source>
</evidence>
<organism evidence="2 3">
    <name type="scientific">Trichoderma harzianum</name>
    <name type="common">Hypocrea lixii</name>
    <dbReference type="NCBI Taxonomy" id="5544"/>
    <lineage>
        <taxon>Eukaryota</taxon>
        <taxon>Fungi</taxon>
        <taxon>Dikarya</taxon>
        <taxon>Ascomycota</taxon>
        <taxon>Pezizomycotina</taxon>
        <taxon>Sordariomycetes</taxon>
        <taxon>Hypocreomycetidae</taxon>
        <taxon>Hypocreales</taxon>
        <taxon>Hypocreaceae</taxon>
        <taxon>Trichoderma</taxon>
    </lineage>
</organism>
<protein>
    <submittedName>
        <fullName evidence="2">Uncharacterized protein</fullName>
    </submittedName>
</protein>
<feature type="region of interest" description="Disordered" evidence="1">
    <location>
        <begin position="1"/>
        <end position="26"/>
    </location>
</feature>
<dbReference type="AlphaFoldDB" id="A0A2K0TF83"/>